<feature type="region of interest" description="Disordered" evidence="1">
    <location>
        <begin position="148"/>
        <end position="167"/>
    </location>
</feature>
<comment type="caution">
    <text evidence="2">The sequence shown here is derived from an EMBL/GenBank/DDBJ whole genome shotgun (WGS) entry which is preliminary data.</text>
</comment>
<evidence type="ECO:0000256" key="1">
    <source>
        <dbReference type="SAM" id="MobiDB-lite"/>
    </source>
</evidence>
<feature type="compositionally biased region" description="Basic and acidic residues" evidence="1">
    <location>
        <begin position="21"/>
        <end position="38"/>
    </location>
</feature>
<gene>
    <name evidence="2" type="ORF">ACHAWO_007934</name>
</gene>
<feature type="non-terminal residue" evidence="2">
    <location>
        <position position="1"/>
    </location>
</feature>
<keyword evidence="3" id="KW-1185">Reference proteome</keyword>
<accession>A0ABD3MLC8</accession>
<evidence type="ECO:0008006" key="4">
    <source>
        <dbReference type="Google" id="ProtNLM"/>
    </source>
</evidence>
<proteinExistence type="predicted"/>
<reference evidence="2 3" key="1">
    <citation type="submission" date="2024-10" db="EMBL/GenBank/DDBJ databases">
        <title>Updated reference genomes for cyclostephanoid diatoms.</title>
        <authorList>
            <person name="Roberts W.R."/>
            <person name="Alverson A.J."/>
        </authorList>
    </citation>
    <scope>NUCLEOTIDE SEQUENCE [LARGE SCALE GENOMIC DNA]</scope>
    <source>
        <strain evidence="2 3">AJA010-31</strain>
    </source>
</reference>
<feature type="compositionally biased region" description="Basic and acidic residues" evidence="1">
    <location>
        <begin position="157"/>
        <end position="167"/>
    </location>
</feature>
<dbReference type="EMBL" id="JALLPJ020001417">
    <property type="protein sequence ID" value="KAL3764563.1"/>
    <property type="molecule type" value="Genomic_DNA"/>
</dbReference>
<dbReference type="AlphaFoldDB" id="A0ABD3MLC8"/>
<protein>
    <recommendedName>
        <fullName evidence="4">Anaphase-promoting complex subunit 1</fullName>
    </recommendedName>
</protein>
<feature type="region of interest" description="Disordered" evidence="1">
    <location>
        <begin position="1"/>
        <end position="41"/>
    </location>
</feature>
<dbReference type="Proteomes" id="UP001530400">
    <property type="component" value="Unassembled WGS sequence"/>
</dbReference>
<organism evidence="2 3">
    <name type="scientific">Cyclotella atomus</name>
    <dbReference type="NCBI Taxonomy" id="382360"/>
    <lineage>
        <taxon>Eukaryota</taxon>
        <taxon>Sar</taxon>
        <taxon>Stramenopiles</taxon>
        <taxon>Ochrophyta</taxon>
        <taxon>Bacillariophyta</taxon>
        <taxon>Coscinodiscophyceae</taxon>
        <taxon>Thalassiosirophycidae</taxon>
        <taxon>Stephanodiscales</taxon>
        <taxon>Stephanodiscaceae</taxon>
        <taxon>Cyclotella</taxon>
    </lineage>
</organism>
<sequence>PPNDAIDLLVPSRTEFPTAHVEQHQSDHQPSSDHESIDRSQQLFTQPSEVFGPPAAFAAAATAAASTGDVLHSAAPSAITAVDADIPPHHLLHTYPIAPSTIISSCVATLNRKRIAVSVAPTWLYMLCDVQRDGVLRTPLFCETGRGQLSRHTSHNKTPEITDVKTQ</sequence>
<evidence type="ECO:0000313" key="2">
    <source>
        <dbReference type="EMBL" id="KAL3764563.1"/>
    </source>
</evidence>
<evidence type="ECO:0000313" key="3">
    <source>
        <dbReference type="Proteomes" id="UP001530400"/>
    </source>
</evidence>
<name>A0ABD3MLC8_9STRA</name>